<dbReference type="AlphaFoldDB" id="A0A2P2L647"/>
<name>A0A2P2L647_RHIMU</name>
<dbReference type="EMBL" id="GGEC01032978">
    <property type="protein sequence ID" value="MBX13462.1"/>
    <property type="molecule type" value="Transcribed_RNA"/>
</dbReference>
<organism evidence="1">
    <name type="scientific">Rhizophora mucronata</name>
    <name type="common">Asiatic mangrove</name>
    <dbReference type="NCBI Taxonomy" id="61149"/>
    <lineage>
        <taxon>Eukaryota</taxon>
        <taxon>Viridiplantae</taxon>
        <taxon>Streptophyta</taxon>
        <taxon>Embryophyta</taxon>
        <taxon>Tracheophyta</taxon>
        <taxon>Spermatophyta</taxon>
        <taxon>Magnoliopsida</taxon>
        <taxon>eudicotyledons</taxon>
        <taxon>Gunneridae</taxon>
        <taxon>Pentapetalae</taxon>
        <taxon>rosids</taxon>
        <taxon>fabids</taxon>
        <taxon>Malpighiales</taxon>
        <taxon>Rhizophoraceae</taxon>
        <taxon>Rhizophora</taxon>
    </lineage>
</organism>
<protein>
    <submittedName>
        <fullName evidence="1">Uncharacterized protein</fullName>
    </submittedName>
</protein>
<evidence type="ECO:0000313" key="1">
    <source>
        <dbReference type="EMBL" id="MBX13462.1"/>
    </source>
</evidence>
<accession>A0A2P2L647</accession>
<proteinExistence type="predicted"/>
<reference evidence="1" key="1">
    <citation type="submission" date="2018-02" db="EMBL/GenBank/DDBJ databases">
        <title>Rhizophora mucronata_Transcriptome.</title>
        <authorList>
            <person name="Meera S.P."/>
            <person name="Sreeshan A."/>
            <person name="Augustine A."/>
        </authorList>
    </citation>
    <scope>NUCLEOTIDE SEQUENCE</scope>
    <source>
        <tissue evidence="1">Leaf</tissue>
    </source>
</reference>
<sequence length="74" mass="8305">MKGQSTQKTLQVGKLTNSNFTSRQLNSYMNIIATKYPSKPIPCKSMLTSKKIEPRSGIMLLAIKLPSHRCLHNT</sequence>